<organism evidence="3 4">
    <name type="scientific">Amphibalanus amphitrite</name>
    <name type="common">Striped barnacle</name>
    <name type="synonym">Balanus amphitrite</name>
    <dbReference type="NCBI Taxonomy" id="1232801"/>
    <lineage>
        <taxon>Eukaryota</taxon>
        <taxon>Metazoa</taxon>
        <taxon>Ecdysozoa</taxon>
        <taxon>Arthropoda</taxon>
        <taxon>Crustacea</taxon>
        <taxon>Multicrustacea</taxon>
        <taxon>Cirripedia</taxon>
        <taxon>Thoracica</taxon>
        <taxon>Thoracicalcarea</taxon>
        <taxon>Balanomorpha</taxon>
        <taxon>Balanoidea</taxon>
        <taxon>Balanidae</taxon>
        <taxon>Amphibalaninae</taxon>
        <taxon>Amphibalanus</taxon>
    </lineage>
</organism>
<name>A0A6A4VHJ1_AMPAM</name>
<keyword evidence="1" id="KW-0175">Coiled coil</keyword>
<protein>
    <submittedName>
        <fullName evidence="3">Uncharacterized protein</fullName>
    </submittedName>
</protein>
<evidence type="ECO:0000313" key="3">
    <source>
        <dbReference type="EMBL" id="KAF0292599.1"/>
    </source>
</evidence>
<proteinExistence type="predicted"/>
<dbReference type="EMBL" id="VIIS01001802">
    <property type="protein sequence ID" value="KAF0292599.1"/>
    <property type="molecule type" value="Genomic_DNA"/>
</dbReference>
<accession>A0A6A4VHJ1</accession>
<gene>
    <name evidence="3" type="ORF">FJT64_009416</name>
</gene>
<keyword evidence="4" id="KW-1185">Reference proteome</keyword>
<feature type="region of interest" description="Disordered" evidence="2">
    <location>
        <begin position="77"/>
        <end position="97"/>
    </location>
</feature>
<evidence type="ECO:0000256" key="2">
    <source>
        <dbReference type="SAM" id="MobiDB-lite"/>
    </source>
</evidence>
<comment type="caution">
    <text evidence="3">The sequence shown here is derived from an EMBL/GenBank/DDBJ whole genome shotgun (WGS) entry which is preliminary data.</text>
</comment>
<dbReference type="AlphaFoldDB" id="A0A6A4VHJ1"/>
<reference evidence="3 4" key="1">
    <citation type="submission" date="2019-07" db="EMBL/GenBank/DDBJ databases">
        <title>Draft genome assembly of a fouling barnacle, Amphibalanus amphitrite (Darwin, 1854): The first reference genome for Thecostraca.</title>
        <authorList>
            <person name="Kim W."/>
        </authorList>
    </citation>
    <scope>NUCLEOTIDE SEQUENCE [LARGE SCALE GENOMIC DNA]</scope>
    <source>
        <strain evidence="3">SNU_AA5</strain>
        <tissue evidence="3">Soma without cirri and trophi</tissue>
    </source>
</reference>
<evidence type="ECO:0000313" key="4">
    <source>
        <dbReference type="Proteomes" id="UP000440578"/>
    </source>
</evidence>
<dbReference type="Proteomes" id="UP000440578">
    <property type="component" value="Unassembled WGS sequence"/>
</dbReference>
<sequence>MKINCKRLVSDIEDWERRVRSMQKIQQTELQLRRQAERDVKELRQELSQKRVTVTQARSQYGLDAVDWYLLLGRQKAAGRASRSPSRQAAVSPQPAA</sequence>
<feature type="coiled-coil region" evidence="1">
    <location>
        <begin position="5"/>
        <end position="60"/>
    </location>
</feature>
<evidence type="ECO:0000256" key="1">
    <source>
        <dbReference type="SAM" id="Coils"/>
    </source>
</evidence>